<dbReference type="GO" id="GO:0047244">
    <property type="term" value="F:N-acetylglucosaminyldiphosphoundecaprenol N-acetyl-beta-D-mannosaminyltransferase activity"/>
    <property type="evidence" value="ECO:0007669"/>
    <property type="project" value="UniProtKB-EC"/>
</dbReference>
<dbReference type="EMBL" id="LQYW01000027">
    <property type="protein sequence ID" value="KYD31979.1"/>
    <property type="molecule type" value="Genomic_DNA"/>
</dbReference>
<dbReference type="PANTHER" id="PTHR34136">
    <property type="match status" value="1"/>
</dbReference>
<dbReference type="Proteomes" id="UP000075324">
    <property type="component" value="Unassembled WGS sequence"/>
</dbReference>
<comment type="caution">
    <text evidence="3">The sequence shown here is derived from an EMBL/GenBank/DDBJ whole genome shotgun (WGS) entry which is preliminary data.</text>
</comment>
<dbReference type="InterPro" id="IPR004629">
    <property type="entry name" value="WecG_TagA_CpsF"/>
</dbReference>
<dbReference type="RefSeq" id="WP_235603549.1">
    <property type="nucleotide sequence ID" value="NZ_LQYW01000027.1"/>
</dbReference>
<keyword evidence="2 3" id="KW-0808">Transferase</keyword>
<dbReference type="EC" id="2.4.1.187" evidence="3"/>
<dbReference type="NCBIfam" id="TIGR00696">
    <property type="entry name" value="wecG_tagA_cpsF"/>
    <property type="match status" value="1"/>
</dbReference>
<keyword evidence="1 3" id="KW-0328">Glycosyltransferase</keyword>
<dbReference type="PANTHER" id="PTHR34136:SF1">
    <property type="entry name" value="UDP-N-ACETYL-D-MANNOSAMINURONIC ACID TRANSFERASE"/>
    <property type="match status" value="1"/>
</dbReference>
<evidence type="ECO:0000313" key="4">
    <source>
        <dbReference type="Proteomes" id="UP000075324"/>
    </source>
</evidence>
<gene>
    <name evidence="3" type="ORF">B4110_3672</name>
</gene>
<dbReference type="CDD" id="cd06533">
    <property type="entry name" value="Glyco_transf_WecG_TagA"/>
    <property type="match status" value="1"/>
</dbReference>
<sequence length="259" mass="30162">MKRNKVTLFNVTFDNLTMDEAVREIDNIIVQNKRHNKADFVVTPNVDHIVNIHKNRLFKEAYQKAALTLVDGAPIVFLSRVFNKSLKEKVSGSDLTPRLFELAQKKQYRVFIFGSLPGVADLAIKRIKEEHGYNFPISSYSPPFGFENEAHTLNKCINIIKEFNPDILLVSIGSPKGELFIYQNLEKLKVPLSIQVGASIDFIAGTVKRAPLWMQKYGLEWFYRFLKEPKRLFKRYFVNDSYFFLLIIKEIYSIYLKRK</sequence>
<dbReference type="PATRIC" id="fig|153151.4.peg.1496"/>
<proteinExistence type="predicted"/>
<dbReference type="AlphaFoldDB" id="A0A150N5L3"/>
<accession>A0A150N5L3</accession>
<protein>
    <submittedName>
        <fullName evidence="3">N-acetylmannosaminyltransferase</fullName>
        <ecNumber evidence="3">2.4.1.187</ecNumber>
    </submittedName>
</protein>
<name>A0A150N5L3_9BACL</name>
<evidence type="ECO:0000256" key="2">
    <source>
        <dbReference type="ARBA" id="ARBA00022679"/>
    </source>
</evidence>
<evidence type="ECO:0000313" key="3">
    <source>
        <dbReference type="EMBL" id="KYD31979.1"/>
    </source>
</evidence>
<organism evidence="3 4">
    <name type="scientific">Parageobacillus toebii</name>
    <dbReference type="NCBI Taxonomy" id="153151"/>
    <lineage>
        <taxon>Bacteria</taxon>
        <taxon>Bacillati</taxon>
        <taxon>Bacillota</taxon>
        <taxon>Bacilli</taxon>
        <taxon>Bacillales</taxon>
        <taxon>Anoxybacillaceae</taxon>
        <taxon>Parageobacillus</taxon>
    </lineage>
</organism>
<evidence type="ECO:0000256" key="1">
    <source>
        <dbReference type="ARBA" id="ARBA00022676"/>
    </source>
</evidence>
<dbReference type="Pfam" id="PF03808">
    <property type="entry name" value="Glyco_tran_WecG"/>
    <property type="match status" value="1"/>
</dbReference>
<reference evidence="3 4" key="1">
    <citation type="submission" date="2016-01" db="EMBL/GenBank/DDBJ databases">
        <title>Draft Genome Sequences of Seven Thermophilic Sporeformers Isolated from Foods.</title>
        <authorList>
            <person name="Berendsen E.M."/>
            <person name="Wells-Bennik M.H."/>
            <person name="Krawcyk A.O."/>
            <person name="De Jong A."/>
            <person name="Holsappel S."/>
            <person name="Eijlander R.T."/>
            <person name="Kuipers O.P."/>
        </authorList>
    </citation>
    <scope>NUCLEOTIDE SEQUENCE [LARGE SCALE GENOMIC DNA]</scope>
    <source>
        <strain evidence="3 4">B4110</strain>
    </source>
</reference>